<dbReference type="PANTHER" id="PTHR24220">
    <property type="entry name" value="IMPORT ATP-BINDING PROTEIN"/>
    <property type="match status" value="1"/>
</dbReference>
<accession>A0A1C3WDR8</accession>
<evidence type="ECO:0000313" key="4">
    <source>
        <dbReference type="EMBL" id="SCB38170.1"/>
    </source>
</evidence>
<dbReference type="PANTHER" id="PTHR24220:SF685">
    <property type="entry name" value="ABC TRANSPORTER RELATED"/>
    <property type="match status" value="1"/>
</dbReference>
<organism evidence="4 5">
    <name type="scientific">Rhizobium lusitanum</name>
    <dbReference type="NCBI Taxonomy" id="293958"/>
    <lineage>
        <taxon>Bacteria</taxon>
        <taxon>Pseudomonadati</taxon>
        <taxon>Pseudomonadota</taxon>
        <taxon>Alphaproteobacteria</taxon>
        <taxon>Hyphomicrobiales</taxon>
        <taxon>Rhizobiaceae</taxon>
        <taxon>Rhizobium/Agrobacterium group</taxon>
        <taxon>Rhizobium</taxon>
    </lineage>
</organism>
<dbReference type="Proteomes" id="UP000199205">
    <property type="component" value="Unassembled WGS sequence"/>
</dbReference>
<keyword evidence="2 4" id="KW-0067">ATP-binding</keyword>
<dbReference type="SMART" id="SM00382">
    <property type="entry name" value="AAA"/>
    <property type="match status" value="1"/>
</dbReference>
<evidence type="ECO:0000256" key="2">
    <source>
        <dbReference type="ARBA" id="ARBA00022840"/>
    </source>
</evidence>
<dbReference type="InterPro" id="IPR003593">
    <property type="entry name" value="AAA+_ATPase"/>
</dbReference>
<sequence length="224" mass="23911">MTDILTICRNIGRKFSSGGEHLSVLQDINCEIREGDRIVLAGPSGSGKTTLLHILGGLDRPTSGEIEWPSLGTIEQLRPRRIGFVFQSPSLFPALTAAQNVDLPAVLAGVETTPGYSRNLLSYFGLGELADKLPEELSGGQAQTVVMVRALALRPKLVLADEPTGQLDGTTARSFMDAVLEHVEGIGAALVVATHDEAIATRMATRWTVDHGRLICGKMKVVGT</sequence>
<dbReference type="GO" id="GO:0005886">
    <property type="term" value="C:plasma membrane"/>
    <property type="evidence" value="ECO:0007669"/>
    <property type="project" value="TreeGrafter"/>
</dbReference>
<dbReference type="Pfam" id="PF00005">
    <property type="entry name" value="ABC_tran"/>
    <property type="match status" value="1"/>
</dbReference>
<dbReference type="GO" id="GO:0005524">
    <property type="term" value="F:ATP binding"/>
    <property type="evidence" value="ECO:0007669"/>
    <property type="project" value="UniProtKB-KW"/>
</dbReference>
<dbReference type="GO" id="GO:0022857">
    <property type="term" value="F:transmembrane transporter activity"/>
    <property type="evidence" value="ECO:0007669"/>
    <property type="project" value="TreeGrafter"/>
</dbReference>
<dbReference type="Gene3D" id="3.40.50.300">
    <property type="entry name" value="P-loop containing nucleotide triphosphate hydrolases"/>
    <property type="match status" value="1"/>
</dbReference>
<dbReference type="InterPro" id="IPR003439">
    <property type="entry name" value="ABC_transporter-like_ATP-bd"/>
</dbReference>
<dbReference type="SUPFAM" id="SSF52540">
    <property type="entry name" value="P-loop containing nucleoside triphosphate hydrolases"/>
    <property type="match status" value="1"/>
</dbReference>
<protein>
    <submittedName>
        <fullName evidence="4">Putative ABC transport system ATP-binding protein</fullName>
    </submittedName>
</protein>
<evidence type="ECO:0000259" key="3">
    <source>
        <dbReference type="PROSITE" id="PS50893"/>
    </source>
</evidence>
<reference evidence="4 5" key="1">
    <citation type="submission" date="2016-08" db="EMBL/GenBank/DDBJ databases">
        <authorList>
            <person name="Seilhamer J.J."/>
        </authorList>
    </citation>
    <scope>NUCLEOTIDE SEQUENCE [LARGE SCALE GENOMIC DNA]</scope>
    <source>
        <strain evidence="4 5">P1-7</strain>
    </source>
</reference>
<dbReference type="PROSITE" id="PS50893">
    <property type="entry name" value="ABC_TRANSPORTER_2"/>
    <property type="match status" value="1"/>
</dbReference>
<keyword evidence="1" id="KW-0547">Nucleotide-binding</keyword>
<name>A0A1C3WDR8_9HYPH</name>
<dbReference type="RefSeq" id="WP_245297527.1">
    <property type="nucleotide sequence ID" value="NZ_FMAF01000010.1"/>
</dbReference>
<dbReference type="EMBL" id="FMAF01000010">
    <property type="protein sequence ID" value="SCB38170.1"/>
    <property type="molecule type" value="Genomic_DNA"/>
</dbReference>
<feature type="domain" description="ABC transporter" evidence="3">
    <location>
        <begin position="6"/>
        <end position="224"/>
    </location>
</feature>
<evidence type="ECO:0000313" key="5">
    <source>
        <dbReference type="Proteomes" id="UP000199205"/>
    </source>
</evidence>
<evidence type="ECO:0000256" key="1">
    <source>
        <dbReference type="ARBA" id="ARBA00022741"/>
    </source>
</evidence>
<gene>
    <name evidence="4" type="ORF">GA0061101_110142</name>
</gene>
<dbReference type="AlphaFoldDB" id="A0A1C3WDR8"/>
<dbReference type="InterPro" id="IPR027417">
    <property type="entry name" value="P-loop_NTPase"/>
</dbReference>
<dbReference type="GO" id="GO:0016887">
    <property type="term" value="F:ATP hydrolysis activity"/>
    <property type="evidence" value="ECO:0007669"/>
    <property type="project" value="InterPro"/>
</dbReference>
<dbReference type="InterPro" id="IPR015854">
    <property type="entry name" value="ABC_transpr_LolD-like"/>
</dbReference>
<proteinExistence type="predicted"/>